<evidence type="ECO:0000256" key="2">
    <source>
        <dbReference type="SAM" id="SignalP"/>
    </source>
</evidence>
<evidence type="ECO:0000313" key="3">
    <source>
        <dbReference type="EMBL" id="MCS0609533.1"/>
    </source>
</evidence>
<protein>
    <submittedName>
        <fullName evidence="3">Uncharacterized protein</fullName>
    </submittedName>
</protein>
<keyword evidence="4" id="KW-1185">Reference proteome</keyword>
<feature type="region of interest" description="Disordered" evidence="1">
    <location>
        <begin position="82"/>
        <end position="105"/>
    </location>
</feature>
<feature type="region of interest" description="Disordered" evidence="1">
    <location>
        <begin position="25"/>
        <end position="63"/>
    </location>
</feature>
<dbReference type="RefSeq" id="WP_258857187.1">
    <property type="nucleotide sequence ID" value="NZ_JANUGV010000004.1"/>
</dbReference>
<evidence type="ECO:0000313" key="4">
    <source>
        <dbReference type="Proteomes" id="UP001205861"/>
    </source>
</evidence>
<feature type="compositionally biased region" description="Pro residues" evidence="1">
    <location>
        <begin position="33"/>
        <end position="44"/>
    </location>
</feature>
<evidence type="ECO:0000256" key="1">
    <source>
        <dbReference type="SAM" id="MobiDB-lite"/>
    </source>
</evidence>
<name>A0ABT2BLZ7_9BURK</name>
<sequence>MTSFTTFGRAAACVAFGVATLAHAADGNKQPDPANPNAPVPPTPYVSAVPTGKPQAPAASPDKNWKALNQSVGALNSMMLTMGAPEPAAPQPAHQHHQHHEGMKQ</sequence>
<dbReference type="EMBL" id="JANUGV010000004">
    <property type="protein sequence ID" value="MCS0609533.1"/>
    <property type="molecule type" value="Genomic_DNA"/>
</dbReference>
<gene>
    <name evidence="3" type="ORF">NX773_15285</name>
</gene>
<feature type="chain" id="PRO_5047371872" evidence="2">
    <location>
        <begin position="25"/>
        <end position="105"/>
    </location>
</feature>
<accession>A0ABT2BLZ7</accession>
<feature type="signal peptide" evidence="2">
    <location>
        <begin position="1"/>
        <end position="24"/>
    </location>
</feature>
<reference evidence="3 4" key="1">
    <citation type="submission" date="2022-08" db="EMBL/GenBank/DDBJ databases">
        <title>Reclassification of Massilia species as members of the genera Telluria, Duganella, Pseudoduganella, Mokoshia gen. nov. and Zemynaea gen. nov. using orthogonal and non-orthogonal genome-based approaches.</title>
        <authorList>
            <person name="Bowman J.P."/>
        </authorList>
    </citation>
    <scope>NUCLEOTIDE SEQUENCE [LARGE SCALE GENOMIC DNA]</scope>
    <source>
        <strain evidence="3 4">JCM 31607</strain>
    </source>
</reference>
<comment type="caution">
    <text evidence="3">The sequence shown here is derived from an EMBL/GenBank/DDBJ whole genome shotgun (WGS) entry which is preliminary data.</text>
</comment>
<keyword evidence="2" id="KW-0732">Signal</keyword>
<proteinExistence type="predicted"/>
<dbReference type="Proteomes" id="UP001205861">
    <property type="component" value="Unassembled WGS sequence"/>
</dbReference>
<organism evidence="3 4">
    <name type="scientific">Massilia solisilvae</name>
    <dbReference type="NCBI Taxonomy" id="1811225"/>
    <lineage>
        <taxon>Bacteria</taxon>
        <taxon>Pseudomonadati</taxon>
        <taxon>Pseudomonadota</taxon>
        <taxon>Betaproteobacteria</taxon>
        <taxon>Burkholderiales</taxon>
        <taxon>Oxalobacteraceae</taxon>
        <taxon>Telluria group</taxon>
        <taxon>Massilia</taxon>
    </lineage>
</organism>